<keyword evidence="2" id="KW-1185">Reference proteome</keyword>
<dbReference type="EMBL" id="SMCR01000004">
    <property type="protein sequence ID" value="TCV96702.1"/>
    <property type="molecule type" value="Genomic_DNA"/>
</dbReference>
<name>A0A4R3YW23_9GAMM</name>
<dbReference type="OrthoDB" id="6506626at2"/>
<organism evidence="1 2">
    <name type="scientific">Biostraticola tofi</name>
    <dbReference type="NCBI Taxonomy" id="466109"/>
    <lineage>
        <taxon>Bacteria</taxon>
        <taxon>Pseudomonadati</taxon>
        <taxon>Pseudomonadota</taxon>
        <taxon>Gammaproteobacteria</taxon>
        <taxon>Enterobacterales</taxon>
        <taxon>Bruguierivoracaceae</taxon>
        <taxon>Biostraticola</taxon>
    </lineage>
</organism>
<comment type="caution">
    <text evidence="1">The sequence shown here is derived from an EMBL/GenBank/DDBJ whole genome shotgun (WGS) entry which is preliminary data.</text>
</comment>
<reference evidence="1 2" key="1">
    <citation type="submission" date="2019-03" db="EMBL/GenBank/DDBJ databases">
        <title>Genomic Encyclopedia of Type Strains, Phase IV (KMG-IV): sequencing the most valuable type-strain genomes for metagenomic binning, comparative biology and taxonomic classification.</title>
        <authorList>
            <person name="Goeker M."/>
        </authorList>
    </citation>
    <scope>NUCLEOTIDE SEQUENCE [LARGE SCALE GENOMIC DNA]</scope>
    <source>
        <strain evidence="1 2">DSM 19580</strain>
    </source>
</reference>
<protein>
    <recommendedName>
        <fullName evidence="3">Lipoprotein</fullName>
    </recommendedName>
</protein>
<gene>
    <name evidence="1" type="ORF">EDC52_104142</name>
</gene>
<dbReference type="Proteomes" id="UP000295719">
    <property type="component" value="Unassembled WGS sequence"/>
</dbReference>
<dbReference type="RefSeq" id="WP_131865284.1">
    <property type="nucleotide sequence ID" value="NZ_SMCR01000004.1"/>
</dbReference>
<accession>A0A4R3YW23</accession>
<sequence>MPKFVLLAIVTLLLCGCASQWVKNRATAEDFSSANAACTDISENKYPVKNKVAQRTNYVKTAERCKKGEDCGGKKYQTTERPETQSYVMDVNSDSRYDEFYRCMTGKGWQQEMRWL</sequence>
<proteinExistence type="predicted"/>
<dbReference type="AlphaFoldDB" id="A0A4R3YW23"/>
<evidence type="ECO:0000313" key="1">
    <source>
        <dbReference type="EMBL" id="TCV96702.1"/>
    </source>
</evidence>
<evidence type="ECO:0000313" key="2">
    <source>
        <dbReference type="Proteomes" id="UP000295719"/>
    </source>
</evidence>
<dbReference type="PROSITE" id="PS51257">
    <property type="entry name" value="PROKAR_LIPOPROTEIN"/>
    <property type="match status" value="1"/>
</dbReference>
<evidence type="ECO:0008006" key="3">
    <source>
        <dbReference type="Google" id="ProtNLM"/>
    </source>
</evidence>